<keyword evidence="9" id="KW-0012">Acyltransferase</keyword>
<evidence type="ECO:0000256" key="1">
    <source>
        <dbReference type="ARBA" id="ARBA00004651"/>
    </source>
</evidence>
<dbReference type="OrthoDB" id="65129at2"/>
<reference evidence="10" key="1">
    <citation type="submission" date="2016-10" db="EMBL/GenBank/DDBJ databases">
        <authorList>
            <person name="Varghese N."/>
            <person name="Submissions S."/>
        </authorList>
    </citation>
    <scope>NUCLEOTIDE SEQUENCE [LARGE SCALE GENOMIC DNA]</scope>
    <source>
        <strain evidence="10">CGMCC 1.10369</strain>
    </source>
</reference>
<feature type="transmembrane region" description="Helical" evidence="7">
    <location>
        <begin position="38"/>
        <end position="64"/>
    </location>
</feature>
<dbReference type="PANTHER" id="PTHR40074">
    <property type="entry name" value="O-ACETYLTRANSFERASE WECH"/>
    <property type="match status" value="1"/>
</dbReference>
<keyword evidence="5 7" id="KW-1133">Transmembrane helix</keyword>
<feature type="transmembrane region" description="Helical" evidence="7">
    <location>
        <begin position="190"/>
        <end position="207"/>
    </location>
</feature>
<organism evidence="9 10">
    <name type="scientific">Alkalicoccus daliensis</name>
    <dbReference type="NCBI Taxonomy" id="745820"/>
    <lineage>
        <taxon>Bacteria</taxon>
        <taxon>Bacillati</taxon>
        <taxon>Bacillota</taxon>
        <taxon>Bacilli</taxon>
        <taxon>Bacillales</taxon>
        <taxon>Bacillaceae</taxon>
        <taxon>Alkalicoccus</taxon>
    </lineage>
</organism>
<keyword evidence="10" id="KW-1185">Reference proteome</keyword>
<dbReference type="PANTHER" id="PTHR40074:SF2">
    <property type="entry name" value="O-ACETYLTRANSFERASE WECH"/>
    <property type="match status" value="1"/>
</dbReference>
<sequence length="360" mass="42811">MIKEIFILRSIGCLSIVLLHSIHIGIETMTIREMGELAAIFFDSIQMILYYGTPMFIFISEFLIAYSYRTRPLPDYFLKKRLRYILIPFFVMGILYALPFFFQGMEQGFTKIALNIFIGDYHGYFILIIFQFYLFHYLFHSYLKRWKPQLVLTIAFIINAGYLMFFNFTLPPENLPYGTYIWERFYWVPMLGWVFYFAVGYYAGTYYEMFSKLIYKYRYIIIIGPVITSMLMLTFYHSGFLTVHSSKRTDILVHTIMCSFFLFYLTSRLKHLPPFLELISRYSFGIYLLHYIYIFFLDAMFQLQPVSIGFMYIIVLFFFSLFASIGTIIIVNKWKYGYLIIGQVGVPFQPAKKPASQNVK</sequence>
<evidence type="ECO:0000256" key="7">
    <source>
        <dbReference type="SAM" id="Phobius"/>
    </source>
</evidence>
<comment type="similarity">
    <text evidence="2">Belongs to the acyltransferase 3 family.</text>
</comment>
<comment type="subcellular location">
    <subcellularLocation>
        <location evidence="1">Cell membrane</location>
        <topology evidence="1">Multi-pass membrane protein</topology>
    </subcellularLocation>
</comment>
<dbReference type="RefSeq" id="WP_090840251.1">
    <property type="nucleotide sequence ID" value="NZ_FNIL01000001.1"/>
</dbReference>
<dbReference type="STRING" id="745820.SAMN04488053_101500"/>
<gene>
    <name evidence="9" type="ORF">SAMN04488053_101500</name>
</gene>
<feature type="transmembrane region" description="Helical" evidence="7">
    <location>
        <begin position="219"/>
        <end position="239"/>
    </location>
</feature>
<keyword evidence="3" id="KW-1003">Cell membrane</keyword>
<evidence type="ECO:0000256" key="3">
    <source>
        <dbReference type="ARBA" id="ARBA00022475"/>
    </source>
</evidence>
<feature type="transmembrane region" description="Helical" evidence="7">
    <location>
        <begin position="84"/>
        <end position="102"/>
    </location>
</feature>
<evidence type="ECO:0000256" key="2">
    <source>
        <dbReference type="ARBA" id="ARBA00007400"/>
    </source>
</evidence>
<feature type="transmembrane region" description="Helical" evidence="7">
    <location>
        <begin position="251"/>
        <end position="267"/>
    </location>
</feature>
<feature type="transmembrane region" description="Helical" evidence="7">
    <location>
        <begin position="7"/>
        <end position="26"/>
    </location>
</feature>
<evidence type="ECO:0000313" key="9">
    <source>
        <dbReference type="EMBL" id="SDN33309.1"/>
    </source>
</evidence>
<evidence type="ECO:0000256" key="5">
    <source>
        <dbReference type="ARBA" id="ARBA00022989"/>
    </source>
</evidence>
<keyword evidence="9" id="KW-0808">Transferase</keyword>
<keyword evidence="4 7" id="KW-0812">Transmembrane</keyword>
<evidence type="ECO:0000256" key="6">
    <source>
        <dbReference type="ARBA" id="ARBA00023136"/>
    </source>
</evidence>
<dbReference type="Proteomes" id="UP000198778">
    <property type="component" value="Unassembled WGS sequence"/>
</dbReference>
<feature type="transmembrane region" description="Helical" evidence="7">
    <location>
        <begin position="309"/>
        <end position="331"/>
    </location>
</feature>
<evidence type="ECO:0000259" key="8">
    <source>
        <dbReference type="Pfam" id="PF01757"/>
    </source>
</evidence>
<feature type="transmembrane region" description="Helical" evidence="7">
    <location>
        <begin position="122"/>
        <end position="139"/>
    </location>
</feature>
<dbReference type="AlphaFoldDB" id="A0A1H0AIH8"/>
<protein>
    <submittedName>
        <fullName evidence="9">Membrane-bound acyltransferase YfiQ, involved in biofilm formation</fullName>
    </submittedName>
</protein>
<feature type="domain" description="Acyltransferase 3" evidence="8">
    <location>
        <begin position="7"/>
        <end position="325"/>
    </location>
</feature>
<evidence type="ECO:0000313" key="10">
    <source>
        <dbReference type="Proteomes" id="UP000198778"/>
    </source>
</evidence>
<dbReference type="EMBL" id="FNIL01000001">
    <property type="protein sequence ID" value="SDN33309.1"/>
    <property type="molecule type" value="Genomic_DNA"/>
</dbReference>
<evidence type="ECO:0000256" key="4">
    <source>
        <dbReference type="ARBA" id="ARBA00022692"/>
    </source>
</evidence>
<feature type="transmembrane region" description="Helical" evidence="7">
    <location>
        <begin position="279"/>
        <end position="297"/>
    </location>
</feature>
<proteinExistence type="inferred from homology"/>
<dbReference type="GO" id="GO:0016413">
    <property type="term" value="F:O-acetyltransferase activity"/>
    <property type="evidence" value="ECO:0007669"/>
    <property type="project" value="TreeGrafter"/>
</dbReference>
<dbReference type="GO" id="GO:0009246">
    <property type="term" value="P:enterobacterial common antigen biosynthetic process"/>
    <property type="evidence" value="ECO:0007669"/>
    <property type="project" value="TreeGrafter"/>
</dbReference>
<dbReference type="GO" id="GO:0005886">
    <property type="term" value="C:plasma membrane"/>
    <property type="evidence" value="ECO:0007669"/>
    <property type="project" value="UniProtKB-SubCell"/>
</dbReference>
<dbReference type="Pfam" id="PF01757">
    <property type="entry name" value="Acyl_transf_3"/>
    <property type="match status" value="1"/>
</dbReference>
<dbReference type="InterPro" id="IPR002656">
    <property type="entry name" value="Acyl_transf_3_dom"/>
</dbReference>
<name>A0A1H0AIH8_9BACI</name>
<feature type="transmembrane region" description="Helical" evidence="7">
    <location>
        <begin position="151"/>
        <end position="170"/>
    </location>
</feature>
<accession>A0A1H0AIH8</accession>
<keyword evidence="6 7" id="KW-0472">Membrane</keyword>